<protein>
    <submittedName>
        <fullName evidence="1">Uncharacterized protein</fullName>
    </submittedName>
</protein>
<dbReference type="AlphaFoldDB" id="A0A8H3X282"/>
<evidence type="ECO:0000313" key="1">
    <source>
        <dbReference type="EMBL" id="KAF0396840.1"/>
    </source>
</evidence>
<accession>A0A8H3X282</accession>
<dbReference type="Proteomes" id="UP000439903">
    <property type="component" value="Unassembled WGS sequence"/>
</dbReference>
<dbReference type="EMBL" id="WTPW01002108">
    <property type="protein sequence ID" value="KAF0396840.1"/>
    <property type="molecule type" value="Genomic_DNA"/>
</dbReference>
<comment type="caution">
    <text evidence="1">The sequence shown here is derived from an EMBL/GenBank/DDBJ whole genome shotgun (WGS) entry which is preliminary data.</text>
</comment>
<sequence>MLACSHSHILGEELGNGKILQLRLEDPRVFVDWCENEYKTTLGQPDGFEVVIGLRSGGLPEACKSKKWND</sequence>
<gene>
    <name evidence="1" type="ORF">F8M41_010003</name>
</gene>
<evidence type="ECO:0000313" key="2">
    <source>
        <dbReference type="Proteomes" id="UP000439903"/>
    </source>
</evidence>
<reference evidence="1 2" key="1">
    <citation type="journal article" date="2019" name="Environ. Microbiol.">
        <title>At the nexus of three kingdoms: the genome of the mycorrhizal fungus Gigaspora margarita provides insights into plant, endobacterial and fungal interactions.</title>
        <authorList>
            <person name="Venice F."/>
            <person name="Ghignone S."/>
            <person name="Salvioli di Fossalunga A."/>
            <person name="Amselem J."/>
            <person name="Novero M."/>
            <person name="Xianan X."/>
            <person name="Sedzielewska Toro K."/>
            <person name="Morin E."/>
            <person name="Lipzen A."/>
            <person name="Grigoriev I.V."/>
            <person name="Henrissat B."/>
            <person name="Martin F.M."/>
            <person name="Bonfante P."/>
        </authorList>
    </citation>
    <scope>NUCLEOTIDE SEQUENCE [LARGE SCALE GENOMIC DNA]</scope>
    <source>
        <strain evidence="1 2">BEG34</strain>
    </source>
</reference>
<organism evidence="1 2">
    <name type="scientific">Gigaspora margarita</name>
    <dbReference type="NCBI Taxonomy" id="4874"/>
    <lineage>
        <taxon>Eukaryota</taxon>
        <taxon>Fungi</taxon>
        <taxon>Fungi incertae sedis</taxon>
        <taxon>Mucoromycota</taxon>
        <taxon>Glomeromycotina</taxon>
        <taxon>Glomeromycetes</taxon>
        <taxon>Diversisporales</taxon>
        <taxon>Gigasporaceae</taxon>
        <taxon>Gigaspora</taxon>
    </lineage>
</organism>
<name>A0A8H3X282_GIGMA</name>
<dbReference type="OrthoDB" id="2323301at2759"/>
<keyword evidence="2" id="KW-1185">Reference proteome</keyword>
<proteinExistence type="predicted"/>